<protein>
    <submittedName>
        <fullName evidence="2">Uncharacterized protein</fullName>
    </submittedName>
</protein>
<accession>A0A1F4V3U4</accession>
<dbReference type="EMBL" id="MEVH01000012">
    <property type="protein sequence ID" value="OGC51828.1"/>
    <property type="molecule type" value="Genomic_DNA"/>
</dbReference>
<feature type="transmembrane region" description="Helical" evidence="1">
    <location>
        <begin position="65"/>
        <end position="87"/>
    </location>
</feature>
<dbReference type="STRING" id="1802624.A2982_03815"/>
<keyword evidence="1" id="KW-0472">Membrane</keyword>
<organism evidence="2 3">
    <name type="scientific">candidate division WWE3 bacterium RIFCSPLOWO2_01_FULL_39_13</name>
    <dbReference type="NCBI Taxonomy" id="1802624"/>
    <lineage>
        <taxon>Bacteria</taxon>
        <taxon>Katanobacteria</taxon>
    </lineage>
</organism>
<keyword evidence="1" id="KW-1133">Transmembrane helix</keyword>
<gene>
    <name evidence="2" type="ORF">A2982_03815</name>
</gene>
<comment type="caution">
    <text evidence="2">The sequence shown here is derived from an EMBL/GenBank/DDBJ whole genome shotgun (WGS) entry which is preliminary data.</text>
</comment>
<proteinExistence type="predicted"/>
<dbReference type="Proteomes" id="UP000178771">
    <property type="component" value="Unassembled WGS sequence"/>
</dbReference>
<evidence type="ECO:0000313" key="2">
    <source>
        <dbReference type="EMBL" id="OGC51828.1"/>
    </source>
</evidence>
<reference evidence="2 3" key="1">
    <citation type="journal article" date="2016" name="Nat. Commun.">
        <title>Thousands of microbial genomes shed light on interconnected biogeochemical processes in an aquifer system.</title>
        <authorList>
            <person name="Anantharaman K."/>
            <person name="Brown C.T."/>
            <person name="Hug L.A."/>
            <person name="Sharon I."/>
            <person name="Castelle C.J."/>
            <person name="Probst A.J."/>
            <person name="Thomas B.C."/>
            <person name="Singh A."/>
            <person name="Wilkins M.J."/>
            <person name="Karaoz U."/>
            <person name="Brodie E.L."/>
            <person name="Williams K.H."/>
            <person name="Hubbard S.S."/>
            <person name="Banfield J.F."/>
        </authorList>
    </citation>
    <scope>NUCLEOTIDE SEQUENCE [LARGE SCALE GENOMIC DNA]</scope>
</reference>
<evidence type="ECO:0000256" key="1">
    <source>
        <dbReference type="SAM" id="Phobius"/>
    </source>
</evidence>
<keyword evidence="1" id="KW-0812">Transmembrane</keyword>
<feature type="transmembrane region" description="Helical" evidence="1">
    <location>
        <begin position="7"/>
        <end position="27"/>
    </location>
</feature>
<dbReference type="AlphaFoldDB" id="A0A1F4V3U4"/>
<feature type="transmembrane region" description="Helical" evidence="1">
    <location>
        <begin position="33"/>
        <end position="53"/>
    </location>
</feature>
<evidence type="ECO:0000313" key="3">
    <source>
        <dbReference type="Proteomes" id="UP000178771"/>
    </source>
</evidence>
<name>A0A1F4V3U4_UNCKA</name>
<sequence length="90" mass="10613">MKRKNKIFEIIQFIILILGLSFAAIIFQNTQLSINRFLIITVAAILYVAWGCWHHWYTERLDKWILTEYSLVALLVILLSALGLEIIRFF</sequence>